<dbReference type="PANTHER" id="PTHR10340">
    <property type="entry name" value="SPHINGOMYELIN PHOSPHODIESTERASE"/>
    <property type="match status" value="1"/>
</dbReference>
<gene>
    <name evidence="5" type="ORF">CRM22_010976</name>
</gene>
<feature type="domain" description="Sphingomyelin phosphodiesterase C-terminal" evidence="4">
    <location>
        <begin position="542"/>
        <end position="687"/>
    </location>
</feature>
<evidence type="ECO:0000256" key="1">
    <source>
        <dbReference type="ARBA" id="ARBA00022801"/>
    </source>
</evidence>
<keyword evidence="1" id="KW-0378">Hydrolase</keyword>
<comment type="caution">
    <text evidence="5">The sequence shown here is derived from an EMBL/GenBank/DDBJ whole genome shotgun (WGS) entry which is preliminary data.</text>
</comment>
<dbReference type="InterPro" id="IPR045473">
    <property type="entry name" value="ASM_C"/>
</dbReference>
<dbReference type="OrthoDB" id="348678at2759"/>
<accession>A0A4S2KGB5</accession>
<dbReference type="PANTHER" id="PTHR10340:SF57">
    <property type="entry name" value="METALLOPHOS DOMAIN-CONTAINING PROTEIN"/>
    <property type="match status" value="1"/>
</dbReference>
<proteinExistence type="predicted"/>
<evidence type="ECO:0000256" key="2">
    <source>
        <dbReference type="ARBA" id="ARBA00023180"/>
    </source>
</evidence>
<protein>
    <recommendedName>
        <fullName evidence="4">Sphingomyelin phosphodiesterase C-terminal domain-containing protein</fullName>
    </recommendedName>
</protein>
<dbReference type="GO" id="GO:0005615">
    <property type="term" value="C:extracellular space"/>
    <property type="evidence" value="ECO:0007669"/>
    <property type="project" value="TreeGrafter"/>
</dbReference>
<evidence type="ECO:0000259" key="4">
    <source>
        <dbReference type="Pfam" id="PF19272"/>
    </source>
</evidence>
<sequence>MPENGSGTTCISSFFTFCMASDHSGNSKNETHQMSLQHVKKRVRKRWFLCFPSESSLLMQGIQLVTDNARHFMLNLEGVNARSYQMVTSILKKRLGMEVGMFDLGTMFDSWQMVITGSESLTEQFLQRMSDTASNNRSEVVTNSILLNLKSYFNAYTTAMVQRQTRMMDTAFTIVDQASVLVPEFSLLEKLLNFHEQIYTKSFKTMDGYMDLVNSLAESIHSSSVNPHSYKLETTLRISNNSLINMKGVVLFRCLFVLLFLGFRATSRNVGTFWHFTDFHVNMSYDIKNSSGNWGQYDQDTSPIVAFTGIELGNDYGYAENKPDFVIWGGGSAPQGRAATARDLRESLAFLSLHFRNAFPTDQIPVIPVIGTHDVYPPNKMSPKLHDTDRIKWCTELATNESLWKPWVHGGVETKDVIFHENCYMLFTIPTEKPLIVLGLNSLVWYTNNSLVDERIVDPLNQFQWIMDNLEYARKNAIKVILAMHVPFGAPEIGAKDYHHLKEAYNEMLVELIRNYSSVIVTTVASHEHIDAFRVILDEKYRPVGTMFLGPAVTPRHLDGIGSNNPRIRQFFYDRDAGVILNYRQFYLNLTQDGPSWKVEYNATGEYSLNNLTATELGKLLDEFTTEDNKDGRWKAYWKHQLGGRPHEKPPKRGDGECPEARSVCRCEQICSIRHLDVKTLNECLKVCRSSDTPHLDTIDDLINGKGGSDGSNAGTIVGIVIGVLLLAGVLIGIGFIFYRRWRN</sequence>
<organism evidence="5 6">
    <name type="scientific">Opisthorchis felineus</name>
    <dbReference type="NCBI Taxonomy" id="147828"/>
    <lineage>
        <taxon>Eukaryota</taxon>
        <taxon>Metazoa</taxon>
        <taxon>Spiralia</taxon>
        <taxon>Lophotrochozoa</taxon>
        <taxon>Platyhelminthes</taxon>
        <taxon>Trematoda</taxon>
        <taxon>Digenea</taxon>
        <taxon>Opisthorchiida</taxon>
        <taxon>Opisthorchiata</taxon>
        <taxon>Opisthorchiidae</taxon>
        <taxon>Opisthorchis</taxon>
    </lineage>
</organism>
<reference evidence="5 6" key="1">
    <citation type="journal article" date="2019" name="BMC Genomics">
        <title>New insights from Opisthorchis felineus genome: update on genomics of the epidemiologically important liver flukes.</title>
        <authorList>
            <person name="Ershov N.I."/>
            <person name="Mordvinov V.A."/>
            <person name="Prokhortchouk E.B."/>
            <person name="Pakharukova M.Y."/>
            <person name="Gunbin K.V."/>
            <person name="Ustyantsev K."/>
            <person name="Genaev M.A."/>
            <person name="Blinov A.G."/>
            <person name="Mazur A."/>
            <person name="Boulygina E."/>
            <person name="Tsygankova S."/>
            <person name="Khrameeva E."/>
            <person name="Chekanov N."/>
            <person name="Fan G."/>
            <person name="Xiao A."/>
            <person name="Zhang H."/>
            <person name="Xu X."/>
            <person name="Yang H."/>
            <person name="Solovyev V."/>
            <person name="Lee S.M."/>
            <person name="Liu X."/>
            <person name="Afonnikov D.A."/>
            <person name="Skryabin K.G."/>
        </authorList>
    </citation>
    <scope>NUCLEOTIDE SEQUENCE [LARGE SCALE GENOMIC DNA]</scope>
    <source>
        <strain evidence="5">AK-0245</strain>
        <tissue evidence="5">Whole organism</tissue>
    </source>
</reference>
<dbReference type="Pfam" id="PF19272">
    <property type="entry name" value="ASMase_C"/>
    <property type="match status" value="1"/>
</dbReference>
<dbReference type="STRING" id="147828.A0A4S2KGB5"/>
<dbReference type="SUPFAM" id="SSF56300">
    <property type="entry name" value="Metallo-dependent phosphatases"/>
    <property type="match status" value="1"/>
</dbReference>
<keyword evidence="6" id="KW-1185">Reference proteome</keyword>
<keyword evidence="3" id="KW-0812">Transmembrane</keyword>
<evidence type="ECO:0000313" key="6">
    <source>
        <dbReference type="Proteomes" id="UP000308267"/>
    </source>
</evidence>
<feature type="transmembrane region" description="Helical" evidence="3">
    <location>
        <begin position="717"/>
        <end position="739"/>
    </location>
</feature>
<dbReference type="EMBL" id="SJOL01011518">
    <property type="protein sequence ID" value="TGZ48485.1"/>
    <property type="molecule type" value="Genomic_DNA"/>
</dbReference>
<dbReference type="Gene3D" id="3.60.21.10">
    <property type="match status" value="1"/>
</dbReference>
<keyword evidence="2" id="KW-0325">Glycoprotein</keyword>
<dbReference type="GO" id="GO:0008081">
    <property type="term" value="F:phosphoric diester hydrolase activity"/>
    <property type="evidence" value="ECO:0007669"/>
    <property type="project" value="TreeGrafter"/>
</dbReference>
<keyword evidence="3" id="KW-1133">Transmembrane helix</keyword>
<name>A0A4S2KGB5_OPIFE</name>
<dbReference type="AlphaFoldDB" id="A0A4S2KGB5"/>
<dbReference type="Proteomes" id="UP000308267">
    <property type="component" value="Unassembled WGS sequence"/>
</dbReference>
<evidence type="ECO:0000313" key="5">
    <source>
        <dbReference type="EMBL" id="TGZ48485.1"/>
    </source>
</evidence>
<evidence type="ECO:0000256" key="3">
    <source>
        <dbReference type="SAM" id="Phobius"/>
    </source>
</evidence>
<keyword evidence="3" id="KW-0472">Membrane</keyword>
<dbReference type="InterPro" id="IPR029052">
    <property type="entry name" value="Metallo-depent_PP-like"/>
</dbReference>